<evidence type="ECO:0000313" key="2">
    <source>
        <dbReference type="Proteomes" id="UP001152749"/>
    </source>
</evidence>
<organism evidence="1 2">
    <name type="scientific">Flavobacterium collinsii</name>
    <dbReference type="NCBI Taxonomy" id="1114861"/>
    <lineage>
        <taxon>Bacteria</taxon>
        <taxon>Pseudomonadati</taxon>
        <taxon>Bacteroidota</taxon>
        <taxon>Flavobacteriia</taxon>
        <taxon>Flavobacteriales</taxon>
        <taxon>Flavobacteriaceae</taxon>
        <taxon>Flavobacterium</taxon>
    </lineage>
</organism>
<proteinExistence type="predicted"/>
<evidence type="ECO:0000313" key="1">
    <source>
        <dbReference type="EMBL" id="CAI2766640.1"/>
    </source>
</evidence>
<dbReference type="KEGG" id="fcs:TRV642_1695"/>
<gene>
    <name evidence="1" type="ORF">TRV642_1695</name>
</gene>
<protein>
    <submittedName>
        <fullName evidence="1">Uncharacterized protein</fullName>
    </submittedName>
</protein>
<dbReference type="AlphaFoldDB" id="A0A9W4TGJ7"/>
<dbReference type="RefSeq" id="WP_317853252.1">
    <property type="nucleotide sequence ID" value="NZ_OX336425.1"/>
</dbReference>
<dbReference type="Proteomes" id="UP001152749">
    <property type="component" value="Chromosome"/>
</dbReference>
<name>A0A9W4TGJ7_9FLAO</name>
<sequence>MMMETNEFKNPEQLQKLTARYFHTLKSANDNAETSMAQIKFANYSELGSVITEMLKLCVLALNQNRYENSETGINVGLILETVLQIFPADEFEFLSEISQMVAMNSDPANE</sequence>
<dbReference type="EMBL" id="OX336425">
    <property type="protein sequence ID" value="CAI2766640.1"/>
    <property type="molecule type" value="Genomic_DNA"/>
</dbReference>
<accession>A0A9W4TGJ7</accession>
<reference evidence="1" key="1">
    <citation type="submission" date="2022-09" db="EMBL/GenBank/DDBJ databases">
        <authorList>
            <person name="Duchaud E."/>
        </authorList>
    </citation>
    <scope>NUCLEOTIDE SEQUENCE</scope>
    <source>
        <strain evidence="1">TRV642</strain>
    </source>
</reference>